<evidence type="ECO:0000256" key="2">
    <source>
        <dbReference type="ARBA" id="ARBA00023242"/>
    </source>
</evidence>
<feature type="transmembrane region" description="Helical" evidence="4">
    <location>
        <begin position="335"/>
        <end position="354"/>
    </location>
</feature>
<evidence type="ECO:0000256" key="4">
    <source>
        <dbReference type="SAM" id="Phobius"/>
    </source>
</evidence>
<dbReference type="InterPro" id="IPR039722">
    <property type="entry name" value="Upf3"/>
</dbReference>
<feature type="transmembrane region" description="Helical" evidence="4">
    <location>
        <begin position="303"/>
        <end position="323"/>
    </location>
</feature>
<dbReference type="Proteomes" id="UP000285060">
    <property type="component" value="Unassembled WGS sequence"/>
</dbReference>
<keyword evidence="2" id="KW-0539">Nucleus</keyword>
<dbReference type="InterPro" id="IPR005120">
    <property type="entry name" value="UPF3_dom"/>
</dbReference>
<dbReference type="GO" id="GO:0045727">
    <property type="term" value="P:positive regulation of translation"/>
    <property type="evidence" value="ECO:0007669"/>
    <property type="project" value="TreeGrafter"/>
</dbReference>
<evidence type="ECO:0000256" key="1">
    <source>
        <dbReference type="ARBA" id="ARBA00004123"/>
    </source>
</evidence>
<accession>A0A418APU2</accession>
<dbReference type="GO" id="GO:0005730">
    <property type="term" value="C:nucleolus"/>
    <property type="evidence" value="ECO:0007669"/>
    <property type="project" value="TreeGrafter"/>
</dbReference>
<dbReference type="GO" id="GO:0003729">
    <property type="term" value="F:mRNA binding"/>
    <property type="evidence" value="ECO:0007669"/>
    <property type="project" value="TreeGrafter"/>
</dbReference>
<dbReference type="GO" id="GO:0005737">
    <property type="term" value="C:cytoplasm"/>
    <property type="evidence" value="ECO:0007669"/>
    <property type="project" value="TreeGrafter"/>
</dbReference>
<feature type="domain" description="UPF3" evidence="5">
    <location>
        <begin position="13"/>
        <end position="182"/>
    </location>
</feature>
<dbReference type="PANTHER" id="PTHR13112">
    <property type="entry name" value="UPF3 REGULATOR OF NONSENSE TRANSCRIPTS-LIKE PROTEIN"/>
    <property type="match status" value="1"/>
</dbReference>
<dbReference type="VEuPathDB" id="FungiDB:H310_07700"/>
<feature type="transmembrane region" description="Helical" evidence="4">
    <location>
        <begin position="192"/>
        <end position="211"/>
    </location>
</feature>
<feature type="transmembrane region" description="Helical" evidence="4">
    <location>
        <begin position="262"/>
        <end position="283"/>
    </location>
</feature>
<keyword evidence="7" id="KW-1185">Reference proteome</keyword>
<keyword evidence="4" id="KW-0472">Membrane</keyword>
<name>A0A418APU2_9STRA</name>
<dbReference type="AlphaFoldDB" id="A0A418APU2"/>
<feature type="transmembrane region" description="Helical" evidence="4">
    <location>
        <begin position="361"/>
        <end position="384"/>
    </location>
</feature>
<dbReference type="EMBL" id="QUSY01000858">
    <property type="protein sequence ID" value="RHY27026.1"/>
    <property type="molecule type" value="Genomic_DNA"/>
</dbReference>
<proteinExistence type="predicted"/>
<keyword evidence="4" id="KW-1133">Transmembrane helix</keyword>
<comment type="caution">
    <text evidence="6">The sequence shown here is derived from an EMBL/GenBank/DDBJ whole genome shotgun (WGS) entry which is preliminary data.</text>
</comment>
<feature type="compositionally biased region" description="Polar residues" evidence="3">
    <location>
        <begin position="508"/>
        <end position="518"/>
    </location>
</feature>
<evidence type="ECO:0000259" key="5">
    <source>
        <dbReference type="Pfam" id="PF03467"/>
    </source>
</evidence>
<sequence length="518" mass="57346">MAAAPGNVMRWKKLVVRDLPHDASCEEVLAVCGFPIVYTDSALRTPIYPPTFFRWEAGKPAKNGRTSVPSRLTLQFRKDPDQLEDTLRVLHGKEVTLANGSTIVLSVHVAPNQRLPREKPRRRDNKSNTIAKDPDFIAFLEELNDPDKKSLAVNNPNILDAGDDKIKEKPVSALVKFLNERRAERRDKNGKVGTLHAFVIMTHLCLAALRLSSSDDMNPPMKPNDATASSLLSVGADCFKVVVDTGVSEVAMLQHLYGTMDYYGHTVTVKIITGATLVVLYLYVSGTSVINLEAYDPVVVDHAIAAIALSGPVGYALLLNMYYSDVETPVGLTLLTLRISCCCIIGAALTVFLAECFTRRLVISLVLMGYGAWGIGYAWSVPLWRWYMYEVRRHGLVAFLPAGLQDTLLRMTLLEWLTDTTFADKMRDYFPFFLPLDNSEQQRVMHSLPTDTQTMMKKPGLVHLLPSTLQEVLLPSPEYFSDSTDVVTSMPPLPATPSLSRIGEDSRTASTSAVRADV</sequence>
<keyword evidence="4" id="KW-0812">Transmembrane</keyword>
<dbReference type="GO" id="GO:0000184">
    <property type="term" value="P:nuclear-transcribed mRNA catabolic process, nonsense-mediated decay"/>
    <property type="evidence" value="ECO:0007669"/>
    <property type="project" value="InterPro"/>
</dbReference>
<evidence type="ECO:0000256" key="3">
    <source>
        <dbReference type="SAM" id="MobiDB-lite"/>
    </source>
</evidence>
<evidence type="ECO:0000313" key="7">
    <source>
        <dbReference type="Proteomes" id="UP000285060"/>
    </source>
</evidence>
<evidence type="ECO:0000313" key="6">
    <source>
        <dbReference type="EMBL" id="RHY27026.1"/>
    </source>
</evidence>
<dbReference type="PANTHER" id="PTHR13112:SF0">
    <property type="entry name" value="FI21285P1"/>
    <property type="match status" value="1"/>
</dbReference>
<reference evidence="6 7" key="1">
    <citation type="submission" date="2018-08" db="EMBL/GenBank/DDBJ databases">
        <title>Aphanomyces genome sequencing and annotation.</title>
        <authorList>
            <person name="Minardi D."/>
            <person name="Oidtmann B."/>
            <person name="Van Der Giezen M."/>
            <person name="Studholme D.J."/>
        </authorList>
    </citation>
    <scope>NUCLEOTIDE SEQUENCE [LARGE SCALE GENOMIC DNA]</scope>
    <source>
        <strain evidence="6 7">NJM0002</strain>
    </source>
</reference>
<dbReference type="VEuPathDB" id="FungiDB:H310_07699"/>
<organism evidence="6 7">
    <name type="scientific">Aphanomyces invadans</name>
    <dbReference type="NCBI Taxonomy" id="157072"/>
    <lineage>
        <taxon>Eukaryota</taxon>
        <taxon>Sar</taxon>
        <taxon>Stramenopiles</taxon>
        <taxon>Oomycota</taxon>
        <taxon>Saprolegniomycetes</taxon>
        <taxon>Saprolegniales</taxon>
        <taxon>Verrucalvaceae</taxon>
        <taxon>Aphanomyces</taxon>
    </lineage>
</organism>
<gene>
    <name evidence="6" type="ORF">DYB32_007103</name>
</gene>
<protein>
    <recommendedName>
        <fullName evidence="5">UPF3 domain-containing protein</fullName>
    </recommendedName>
</protein>
<dbReference type="Pfam" id="PF03467">
    <property type="entry name" value="Smg4_UPF3"/>
    <property type="match status" value="1"/>
</dbReference>
<comment type="subcellular location">
    <subcellularLocation>
        <location evidence="1">Nucleus</location>
    </subcellularLocation>
</comment>
<feature type="region of interest" description="Disordered" evidence="3">
    <location>
        <begin position="490"/>
        <end position="518"/>
    </location>
</feature>